<keyword evidence="2" id="KW-0732">Signal</keyword>
<feature type="transmembrane region" description="Helical" evidence="1">
    <location>
        <begin position="249"/>
        <end position="282"/>
    </location>
</feature>
<reference evidence="3 4" key="1">
    <citation type="submission" date="2011-08" db="EMBL/GenBank/DDBJ databases">
        <title>The Genome Sequence of Plasmodium vivax India VII.</title>
        <authorList>
            <consortium name="The Broad Institute Genome Sequencing Platform"/>
            <consortium name="The Broad Institute Genome Sequencing Center for Infectious Disease"/>
            <person name="Neafsey D."/>
            <person name="Carlton J."/>
            <person name="Barnwell J."/>
            <person name="Collins W."/>
            <person name="Escalante A."/>
            <person name="Mullikin J."/>
            <person name="Saul A."/>
            <person name="Guigo R."/>
            <person name="Camara F."/>
            <person name="Young S.K."/>
            <person name="Zeng Q."/>
            <person name="Gargeya S."/>
            <person name="Fitzgerald M."/>
            <person name="Haas B."/>
            <person name="Abouelleil A."/>
            <person name="Alvarado L."/>
            <person name="Arachchi H.M."/>
            <person name="Berlin A."/>
            <person name="Brown A."/>
            <person name="Chapman S.B."/>
            <person name="Chen Z."/>
            <person name="Dunbar C."/>
            <person name="Freedman E."/>
            <person name="Gearin G."/>
            <person name="Gellesch M."/>
            <person name="Goldberg J."/>
            <person name="Griggs A."/>
            <person name="Gujja S."/>
            <person name="Heiman D."/>
            <person name="Howarth C."/>
            <person name="Larson L."/>
            <person name="Lui A."/>
            <person name="MacDonald P.J.P."/>
            <person name="Montmayeur A."/>
            <person name="Murphy C."/>
            <person name="Neiman D."/>
            <person name="Pearson M."/>
            <person name="Priest M."/>
            <person name="Roberts A."/>
            <person name="Saif S."/>
            <person name="Shea T."/>
            <person name="Shenoy N."/>
            <person name="Sisk P."/>
            <person name="Stolte C."/>
            <person name="Sykes S."/>
            <person name="Wortman J."/>
            <person name="Nusbaum C."/>
            <person name="Birren B."/>
        </authorList>
    </citation>
    <scope>NUCLEOTIDE SEQUENCE [LARGE SCALE GENOMIC DNA]</scope>
    <source>
        <strain evidence="3 4">India VII</strain>
    </source>
</reference>
<feature type="chain" id="PRO_5005321916" evidence="2">
    <location>
        <begin position="21"/>
        <end position="304"/>
    </location>
</feature>
<evidence type="ECO:0000313" key="4">
    <source>
        <dbReference type="Proteomes" id="UP000053562"/>
    </source>
</evidence>
<evidence type="ECO:0000256" key="1">
    <source>
        <dbReference type="SAM" id="Phobius"/>
    </source>
</evidence>
<sequence>MFSFASTFTFALLMIAGSNSFETAPHDNAWGSSIHLKGQFGARTSRLLKGETEYAYPSRYAHSKERIIDILEGDDCKATRKYKPLVYDDEFLNVHNELSYDRKYQKSAKQFKSGDNHNRKFGALNKSDDLNSLYDSSESVNDDVYNSFDDLKSDIAYDDSSDDLRANNYFEPMYMQRRKKGFLEKVFHEGTKLEIVEDSSIVNFVKKIDSKVESEILRFLKSENKHYQSKHRPENSSSSLERYKIFMPFVVNVFIIVLCALNGAIPGVIIFQILGVVMALYYKRKKDKCHKFLKRSKNVSRKRR</sequence>
<evidence type="ECO:0000256" key="2">
    <source>
        <dbReference type="SAM" id="SignalP"/>
    </source>
</evidence>
<protein>
    <submittedName>
        <fullName evidence="3">Pv-fam-d protein</fullName>
    </submittedName>
</protein>
<organism evidence="3 4">
    <name type="scientific">Plasmodium vivax India VII</name>
    <dbReference type="NCBI Taxonomy" id="1077284"/>
    <lineage>
        <taxon>Eukaryota</taxon>
        <taxon>Sar</taxon>
        <taxon>Alveolata</taxon>
        <taxon>Apicomplexa</taxon>
        <taxon>Aconoidasida</taxon>
        <taxon>Haemosporida</taxon>
        <taxon>Plasmodiidae</taxon>
        <taxon>Plasmodium</taxon>
        <taxon>Plasmodium (Plasmodium)</taxon>
    </lineage>
</organism>
<keyword evidence="1" id="KW-0472">Membrane</keyword>
<proteinExistence type="predicted"/>
<keyword evidence="1" id="KW-0812">Transmembrane</keyword>
<dbReference type="OrthoDB" id="380349at2759"/>
<name>A0A0J9S440_PLAVI</name>
<accession>A0A0J9S440</accession>
<keyword evidence="1" id="KW-1133">Transmembrane helix</keyword>
<evidence type="ECO:0000313" key="3">
    <source>
        <dbReference type="EMBL" id="KMZ77615.1"/>
    </source>
</evidence>
<dbReference type="EMBL" id="KQ234389">
    <property type="protein sequence ID" value="KMZ77615.1"/>
    <property type="molecule type" value="Genomic_DNA"/>
</dbReference>
<dbReference type="AlphaFoldDB" id="A0A0J9S440"/>
<dbReference type="Proteomes" id="UP000053562">
    <property type="component" value="Unassembled WGS sequence"/>
</dbReference>
<feature type="signal peptide" evidence="2">
    <location>
        <begin position="1"/>
        <end position="20"/>
    </location>
</feature>
<gene>
    <name evidence="3" type="ORF">PVIIG_01584</name>
</gene>